<sequence length="146" mass="16577">MFSLLHPFFLSLLPLFFFTLLLLKWLSTTPKPNKNLPPSPSMLPIIGNLHQMGQFPHRSLLSLSKKHGPLMLLQFGSMPVLVVSSANAAHEIMKTHDLTFSDQPKLSIASKLSYEGMDVPFAPYGEYWRQMRNLCVLQLLNSKRVL</sequence>
<protein>
    <submittedName>
        <fullName evidence="1">Psoralen synthase</fullName>
    </submittedName>
</protein>
<evidence type="ECO:0000313" key="1">
    <source>
        <dbReference type="EMBL" id="KAI8018632.1"/>
    </source>
</evidence>
<dbReference type="EMBL" id="CM045759">
    <property type="protein sequence ID" value="KAI8018632.1"/>
    <property type="molecule type" value="Genomic_DNA"/>
</dbReference>
<gene>
    <name evidence="1" type="ORF">LOK49_LG04G02157</name>
</gene>
<evidence type="ECO:0000313" key="2">
    <source>
        <dbReference type="Proteomes" id="UP001060215"/>
    </source>
</evidence>
<name>A0ACC0HYH2_9ERIC</name>
<reference evidence="1 2" key="1">
    <citation type="journal article" date="2022" name="Plant J.">
        <title>Chromosome-level genome of Camellia lanceoleosa provides a valuable resource for understanding genome evolution and self-incompatibility.</title>
        <authorList>
            <person name="Gong W."/>
            <person name="Xiao S."/>
            <person name="Wang L."/>
            <person name="Liao Z."/>
            <person name="Chang Y."/>
            <person name="Mo W."/>
            <person name="Hu G."/>
            <person name="Li W."/>
            <person name="Zhao G."/>
            <person name="Zhu H."/>
            <person name="Hu X."/>
            <person name="Ji K."/>
            <person name="Xiang X."/>
            <person name="Song Q."/>
            <person name="Yuan D."/>
            <person name="Jin S."/>
            <person name="Zhang L."/>
        </authorList>
    </citation>
    <scope>NUCLEOTIDE SEQUENCE [LARGE SCALE GENOMIC DNA]</scope>
    <source>
        <strain evidence="1">SQ_2022a</strain>
    </source>
</reference>
<proteinExistence type="predicted"/>
<organism evidence="1 2">
    <name type="scientific">Camellia lanceoleosa</name>
    <dbReference type="NCBI Taxonomy" id="1840588"/>
    <lineage>
        <taxon>Eukaryota</taxon>
        <taxon>Viridiplantae</taxon>
        <taxon>Streptophyta</taxon>
        <taxon>Embryophyta</taxon>
        <taxon>Tracheophyta</taxon>
        <taxon>Spermatophyta</taxon>
        <taxon>Magnoliopsida</taxon>
        <taxon>eudicotyledons</taxon>
        <taxon>Gunneridae</taxon>
        <taxon>Pentapetalae</taxon>
        <taxon>asterids</taxon>
        <taxon>Ericales</taxon>
        <taxon>Theaceae</taxon>
        <taxon>Camellia</taxon>
    </lineage>
</organism>
<dbReference type="Proteomes" id="UP001060215">
    <property type="component" value="Chromosome 2"/>
</dbReference>
<accession>A0ACC0HYH2</accession>
<keyword evidence="2" id="KW-1185">Reference proteome</keyword>
<comment type="caution">
    <text evidence="1">The sequence shown here is derived from an EMBL/GenBank/DDBJ whole genome shotgun (WGS) entry which is preliminary data.</text>
</comment>